<dbReference type="AlphaFoldDB" id="A0A396HBS0"/>
<evidence type="ECO:0000313" key="2">
    <source>
        <dbReference type="Proteomes" id="UP000265566"/>
    </source>
</evidence>
<evidence type="ECO:0000313" key="1">
    <source>
        <dbReference type="EMBL" id="RHN50780.1"/>
    </source>
</evidence>
<proteinExistence type="predicted"/>
<name>A0A396HBS0_MEDTR</name>
<accession>A0A396HBS0</accession>
<dbReference type="Proteomes" id="UP000265566">
    <property type="component" value="Chromosome 6"/>
</dbReference>
<comment type="caution">
    <text evidence="1">The sequence shown here is derived from an EMBL/GenBank/DDBJ whole genome shotgun (WGS) entry which is preliminary data.</text>
</comment>
<organism evidence="1 2">
    <name type="scientific">Medicago truncatula</name>
    <name type="common">Barrel medic</name>
    <name type="synonym">Medicago tribuloides</name>
    <dbReference type="NCBI Taxonomy" id="3880"/>
    <lineage>
        <taxon>Eukaryota</taxon>
        <taxon>Viridiplantae</taxon>
        <taxon>Streptophyta</taxon>
        <taxon>Embryophyta</taxon>
        <taxon>Tracheophyta</taxon>
        <taxon>Spermatophyta</taxon>
        <taxon>Magnoliopsida</taxon>
        <taxon>eudicotyledons</taxon>
        <taxon>Gunneridae</taxon>
        <taxon>Pentapetalae</taxon>
        <taxon>rosids</taxon>
        <taxon>fabids</taxon>
        <taxon>Fabales</taxon>
        <taxon>Fabaceae</taxon>
        <taxon>Papilionoideae</taxon>
        <taxon>50 kb inversion clade</taxon>
        <taxon>NPAAA clade</taxon>
        <taxon>Hologalegina</taxon>
        <taxon>IRL clade</taxon>
        <taxon>Trifolieae</taxon>
        <taxon>Medicago</taxon>
    </lineage>
</organism>
<dbReference type="EMBL" id="PSQE01000006">
    <property type="protein sequence ID" value="RHN50780.1"/>
    <property type="molecule type" value="Genomic_DNA"/>
</dbReference>
<sequence length="59" mass="6416">MATGLPVTNTTTHFTLPHTLFIVSVPLPEIVKFKLSPFVSAYGVSPTTTTAYEKSLDFT</sequence>
<protein>
    <submittedName>
        <fullName evidence="1">Uncharacterized protein</fullName>
    </submittedName>
</protein>
<dbReference type="Gramene" id="rna35108">
    <property type="protein sequence ID" value="RHN50780.1"/>
    <property type="gene ID" value="gene35108"/>
</dbReference>
<gene>
    <name evidence="1" type="ORF">MtrunA17_Chr6g0461201</name>
</gene>
<reference evidence="2" key="1">
    <citation type="journal article" date="2018" name="Nat. Plants">
        <title>Whole-genome landscape of Medicago truncatula symbiotic genes.</title>
        <authorList>
            <person name="Pecrix Y."/>
            <person name="Staton S.E."/>
            <person name="Sallet E."/>
            <person name="Lelandais-Briere C."/>
            <person name="Moreau S."/>
            <person name="Carrere S."/>
            <person name="Blein T."/>
            <person name="Jardinaud M.F."/>
            <person name="Latrasse D."/>
            <person name="Zouine M."/>
            <person name="Zahm M."/>
            <person name="Kreplak J."/>
            <person name="Mayjonade B."/>
            <person name="Satge C."/>
            <person name="Perez M."/>
            <person name="Cauet S."/>
            <person name="Marande W."/>
            <person name="Chantry-Darmon C."/>
            <person name="Lopez-Roques C."/>
            <person name="Bouchez O."/>
            <person name="Berard A."/>
            <person name="Debelle F."/>
            <person name="Munos S."/>
            <person name="Bendahmane A."/>
            <person name="Berges H."/>
            <person name="Niebel A."/>
            <person name="Buitink J."/>
            <person name="Frugier F."/>
            <person name="Benhamed M."/>
            <person name="Crespi M."/>
            <person name="Gouzy J."/>
            <person name="Gamas P."/>
        </authorList>
    </citation>
    <scope>NUCLEOTIDE SEQUENCE [LARGE SCALE GENOMIC DNA]</scope>
    <source>
        <strain evidence="2">cv. Jemalong A17</strain>
    </source>
</reference>